<dbReference type="EMBL" id="JASPKY010000041">
    <property type="protein sequence ID" value="KAK9746254.1"/>
    <property type="molecule type" value="Genomic_DNA"/>
</dbReference>
<gene>
    <name evidence="2" type="ORF">QE152_g6230</name>
</gene>
<evidence type="ECO:0000313" key="3">
    <source>
        <dbReference type="Proteomes" id="UP001458880"/>
    </source>
</evidence>
<keyword evidence="3" id="KW-1185">Reference proteome</keyword>
<protein>
    <recommendedName>
        <fullName evidence="4">Protein S-acyltransferase</fullName>
    </recommendedName>
</protein>
<keyword evidence="1" id="KW-0732">Signal</keyword>
<dbReference type="AlphaFoldDB" id="A0AAW1MFW6"/>
<feature type="signal peptide" evidence="1">
    <location>
        <begin position="1"/>
        <end position="19"/>
    </location>
</feature>
<dbReference type="Proteomes" id="UP001458880">
    <property type="component" value="Unassembled WGS sequence"/>
</dbReference>
<reference evidence="2 3" key="1">
    <citation type="journal article" date="2024" name="BMC Genomics">
        <title>De novo assembly and annotation of Popillia japonica's genome with initial clues to its potential as an invasive pest.</title>
        <authorList>
            <person name="Cucini C."/>
            <person name="Boschi S."/>
            <person name="Funari R."/>
            <person name="Cardaioli E."/>
            <person name="Iannotti N."/>
            <person name="Marturano G."/>
            <person name="Paoli F."/>
            <person name="Bruttini M."/>
            <person name="Carapelli A."/>
            <person name="Frati F."/>
            <person name="Nardi F."/>
        </authorList>
    </citation>
    <scope>NUCLEOTIDE SEQUENCE [LARGE SCALE GENOMIC DNA]</scope>
    <source>
        <strain evidence="2">DMR45628</strain>
    </source>
</reference>
<comment type="caution">
    <text evidence="2">The sequence shown here is derived from an EMBL/GenBank/DDBJ whole genome shotgun (WGS) entry which is preliminary data.</text>
</comment>
<proteinExistence type="predicted"/>
<sequence>MFAISLISLFCYHCYLVLHNRTTLEALRAPVFASGPDKEGFDLGKKNNFLEIFGNSPELWLIPVKTHLGNGYKKNNFLEIFGNSPELWLIPVKTHLGNGYNFPHKCVAEDSEYLLRSIVYDGDETARSNGSY</sequence>
<name>A0AAW1MFW6_POPJA</name>
<organism evidence="2 3">
    <name type="scientific">Popillia japonica</name>
    <name type="common">Japanese beetle</name>
    <dbReference type="NCBI Taxonomy" id="7064"/>
    <lineage>
        <taxon>Eukaryota</taxon>
        <taxon>Metazoa</taxon>
        <taxon>Ecdysozoa</taxon>
        <taxon>Arthropoda</taxon>
        <taxon>Hexapoda</taxon>
        <taxon>Insecta</taxon>
        <taxon>Pterygota</taxon>
        <taxon>Neoptera</taxon>
        <taxon>Endopterygota</taxon>
        <taxon>Coleoptera</taxon>
        <taxon>Polyphaga</taxon>
        <taxon>Scarabaeiformia</taxon>
        <taxon>Scarabaeidae</taxon>
        <taxon>Rutelinae</taxon>
        <taxon>Popillia</taxon>
    </lineage>
</organism>
<evidence type="ECO:0000256" key="1">
    <source>
        <dbReference type="SAM" id="SignalP"/>
    </source>
</evidence>
<evidence type="ECO:0008006" key="4">
    <source>
        <dbReference type="Google" id="ProtNLM"/>
    </source>
</evidence>
<feature type="chain" id="PRO_5043945992" description="Protein S-acyltransferase" evidence="1">
    <location>
        <begin position="20"/>
        <end position="132"/>
    </location>
</feature>
<evidence type="ECO:0000313" key="2">
    <source>
        <dbReference type="EMBL" id="KAK9746254.1"/>
    </source>
</evidence>
<accession>A0AAW1MFW6</accession>